<dbReference type="PANTHER" id="PTHR30572:SF4">
    <property type="entry name" value="ABC TRANSPORTER PERMEASE YTRF"/>
    <property type="match status" value="1"/>
</dbReference>
<feature type="domain" description="ABC3 transporter permease C-terminal" evidence="8">
    <location>
        <begin position="303"/>
        <end position="416"/>
    </location>
</feature>
<evidence type="ECO:0000259" key="8">
    <source>
        <dbReference type="Pfam" id="PF02687"/>
    </source>
</evidence>
<protein>
    <submittedName>
        <fullName evidence="10">FtsX-like permease family protein</fullName>
    </submittedName>
</protein>
<gene>
    <name evidence="10" type="ORF">ENR23_05410</name>
</gene>
<dbReference type="PANTHER" id="PTHR30572">
    <property type="entry name" value="MEMBRANE COMPONENT OF TRANSPORTER-RELATED"/>
    <property type="match status" value="1"/>
</dbReference>
<dbReference type="InterPro" id="IPR050250">
    <property type="entry name" value="Macrolide_Exporter_MacB"/>
</dbReference>
<sequence length="423" mass="46267">MGLLPLLRETLGMAGQALVANRLRSLLALLGIVIGVGTVIGMVALINGFQRSFQQSIQSIGQNTIYIRRIRPGIQINGQIPDSLRLRKAFTMADAEAILEQAPAVRAISPFKFPYQDLRLGYRGKQTKVTFVYGTNQDYLLTHGYDLSHGRFFTEEEVRRRANVVVLGRDTREALFGDRLGLGEQVHIGGIPFTVIGEFEVKGRFLGNNFDEVAAVPWTTIDKYFQAPSDAPPWFPRKGELFLDAIAVSPDQSEEAIRQITEVLRVRRNLPSHKMNDFAIFTDDAFLSLYQQITGGIVALMTLISSIALFVGGIGVMNIMLVAVTERTREIGVRKALGAPRRAILLQFLVEAVVLTAAGGALGVLLGAGISGLVKALSPLPTYVSAWSVVTGLLFSAAVGVFFGLYPAMRASRLDPVESLRYE</sequence>
<accession>A0A832I175</accession>
<evidence type="ECO:0000256" key="3">
    <source>
        <dbReference type="ARBA" id="ARBA00022692"/>
    </source>
</evidence>
<comment type="caution">
    <text evidence="10">The sequence shown here is derived from an EMBL/GenBank/DDBJ whole genome shotgun (WGS) entry which is preliminary data.</text>
</comment>
<evidence type="ECO:0000313" key="10">
    <source>
        <dbReference type="EMBL" id="HGZ42856.1"/>
    </source>
</evidence>
<evidence type="ECO:0000259" key="9">
    <source>
        <dbReference type="Pfam" id="PF12704"/>
    </source>
</evidence>
<dbReference type="AlphaFoldDB" id="A0A832I175"/>
<evidence type="ECO:0000256" key="1">
    <source>
        <dbReference type="ARBA" id="ARBA00004651"/>
    </source>
</evidence>
<feature type="transmembrane region" description="Helical" evidence="7">
    <location>
        <begin position="26"/>
        <end position="49"/>
    </location>
</feature>
<dbReference type="Pfam" id="PF12704">
    <property type="entry name" value="MacB_PCD"/>
    <property type="match status" value="1"/>
</dbReference>
<proteinExistence type="inferred from homology"/>
<organism evidence="10">
    <name type="scientific">Eiseniibacteriota bacterium</name>
    <dbReference type="NCBI Taxonomy" id="2212470"/>
    <lineage>
        <taxon>Bacteria</taxon>
        <taxon>Candidatus Eiseniibacteriota</taxon>
    </lineage>
</organism>
<evidence type="ECO:0000256" key="4">
    <source>
        <dbReference type="ARBA" id="ARBA00022989"/>
    </source>
</evidence>
<dbReference type="GO" id="GO:0005886">
    <property type="term" value="C:plasma membrane"/>
    <property type="evidence" value="ECO:0007669"/>
    <property type="project" value="UniProtKB-SubCell"/>
</dbReference>
<evidence type="ECO:0000256" key="7">
    <source>
        <dbReference type="SAM" id="Phobius"/>
    </source>
</evidence>
<feature type="domain" description="MacB-like periplasmic core" evidence="9">
    <location>
        <begin position="25"/>
        <end position="261"/>
    </location>
</feature>
<dbReference type="GO" id="GO:0022857">
    <property type="term" value="F:transmembrane transporter activity"/>
    <property type="evidence" value="ECO:0007669"/>
    <property type="project" value="TreeGrafter"/>
</dbReference>
<feature type="transmembrane region" description="Helical" evidence="7">
    <location>
        <begin position="344"/>
        <end position="366"/>
    </location>
</feature>
<dbReference type="Pfam" id="PF02687">
    <property type="entry name" value="FtsX"/>
    <property type="match status" value="1"/>
</dbReference>
<feature type="transmembrane region" description="Helical" evidence="7">
    <location>
        <begin position="297"/>
        <end position="324"/>
    </location>
</feature>
<dbReference type="InterPro" id="IPR025857">
    <property type="entry name" value="MacB_PCD"/>
</dbReference>
<reference evidence="10" key="1">
    <citation type="journal article" date="2020" name="mSystems">
        <title>Genome- and Community-Level Interaction Insights into Carbon Utilization and Element Cycling Functions of Hydrothermarchaeota in Hydrothermal Sediment.</title>
        <authorList>
            <person name="Zhou Z."/>
            <person name="Liu Y."/>
            <person name="Xu W."/>
            <person name="Pan J."/>
            <person name="Luo Z.H."/>
            <person name="Li M."/>
        </authorList>
    </citation>
    <scope>NUCLEOTIDE SEQUENCE [LARGE SCALE GENOMIC DNA]</scope>
    <source>
        <strain evidence="10">SpSt-381</strain>
    </source>
</reference>
<keyword evidence="4 7" id="KW-1133">Transmembrane helix</keyword>
<dbReference type="InterPro" id="IPR003838">
    <property type="entry name" value="ABC3_permease_C"/>
</dbReference>
<name>A0A832I175_UNCEI</name>
<keyword evidence="5 7" id="KW-0472">Membrane</keyword>
<feature type="transmembrane region" description="Helical" evidence="7">
    <location>
        <begin position="386"/>
        <end position="406"/>
    </location>
</feature>
<evidence type="ECO:0000256" key="6">
    <source>
        <dbReference type="ARBA" id="ARBA00038076"/>
    </source>
</evidence>
<keyword evidence="2" id="KW-1003">Cell membrane</keyword>
<evidence type="ECO:0000256" key="5">
    <source>
        <dbReference type="ARBA" id="ARBA00023136"/>
    </source>
</evidence>
<evidence type="ECO:0000256" key="2">
    <source>
        <dbReference type="ARBA" id="ARBA00022475"/>
    </source>
</evidence>
<comment type="similarity">
    <text evidence="6">Belongs to the ABC-4 integral membrane protein family.</text>
</comment>
<keyword evidence="3 7" id="KW-0812">Transmembrane</keyword>
<dbReference type="EMBL" id="DSQF01000012">
    <property type="protein sequence ID" value="HGZ42856.1"/>
    <property type="molecule type" value="Genomic_DNA"/>
</dbReference>
<comment type="subcellular location">
    <subcellularLocation>
        <location evidence="1">Cell membrane</location>
        <topology evidence="1">Multi-pass membrane protein</topology>
    </subcellularLocation>
</comment>